<accession>A0A4R5AYQ1</accession>
<dbReference type="CDD" id="cd16922">
    <property type="entry name" value="HATPase_EvgS-ArcB-TorS-like"/>
    <property type="match status" value="1"/>
</dbReference>
<keyword evidence="6" id="KW-0808">Transferase</keyword>
<dbReference type="CDD" id="cd00082">
    <property type="entry name" value="HisKA"/>
    <property type="match status" value="1"/>
</dbReference>
<dbReference type="GO" id="GO:0005886">
    <property type="term" value="C:plasma membrane"/>
    <property type="evidence" value="ECO:0007669"/>
    <property type="project" value="UniProtKB-SubCell"/>
</dbReference>
<feature type="domain" description="PAC" evidence="20">
    <location>
        <begin position="213"/>
        <end position="269"/>
    </location>
</feature>
<evidence type="ECO:0000256" key="1">
    <source>
        <dbReference type="ARBA" id="ARBA00000085"/>
    </source>
</evidence>
<keyword evidence="11" id="KW-1133">Transmembrane helix</keyword>
<sequence>MANALKILIIDDDKVDLVTIIRSISHSGIIADVESAFSAKEGIEKIKSIQYDLIFLDYMMPDSDGISFLKKLKDLGIETPVIFVTSQGDEKIASQAILGGASDYIPKTLLTPDGISQSIRNALKLSESLKQRKKTELALKINANRLAEAQELAKIGSWEINLADNEVFFSEQFYTIFEINSNCQASIGLLKSRLIKPDDVELFETNLNYVKKNNSEVQFSHILTCKNGTIKYINEYIKCLNDENNEPVKILGTIQDISEQKNIENELILAKELAEQSVRVKEEFLTNMSHEIRTPMNGIIGFARILESTNLDSDQKQSVDAIKRASKNLLVIINDILDFSKIDADKMTFEDVNFSLSKNINSVIELLSPISKEKKIKLLFEIDPKIQDFLIGDTTRLSQILINLVGNALKFTEKGYVELIITQEEETETETFIRFSVVDTGIGIAKNKIDSIFESFNQASHGTARKFGGTGLGLTITRKLIELQGGVITVKSEISKGSEFSFLLQFKKVQKGILPIAKAKKERLSANFLKDTKILLVEDNELNQLLAIKVFQKWEKEIDIADNGKVAIEKIEKNNYDIILMDIQMPEMDGNELTNYIRTNMGSKANIPIIALTAHATLAEEKRSLENGMNDYLSKPFDFNVLLEKLYNNLMNVESVQSVDLIVQEEISEKLINFAYLNEFADGDPDFIGKMVSLFLHNAPLALQSILESNAMDDIKVLKAEVHKIKSSIGLLGIKKASQSIEIIENEIQIDPLGQKRKEEVEQLYEICQLAIRELETIHGFSRLESTCSSELD</sequence>
<comment type="subunit">
    <text evidence="14">At low DSF concentrations, interacts with RpfF.</text>
</comment>
<dbReference type="Gene3D" id="3.40.50.2300">
    <property type="match status" value="2"/>
</dbReference>
<dbReference type="InterPro" id="IPR036641">
    <property type="entry name" value="HPT_dom_sf"/>
</dbReference>
<dbReference type="InterPro" id="IPR003594">
    <property type="entry name" value="HATPase_dom"/>
</dbReference>
<dbReference type="EC" id="2.7.13.3" evidence="3"/>
<dbReference type="PANTHER" id="PTHR45339">
    <property type="entry name" value="HYBRID SIGNAL TRANSDUCTION HISTIDINE KINASE J"/>
    <property type="match status" value="1"/>
</dbReference>
<dbReference type="PROSITE" id="PS50110">
    <property type="entry name" value="RESPONSE_REGULATORY"/>
    <property type="match status" value="2"/>
</dbReference>
<dbReference type="InterPro" id="IPR001610">
    <property type="entry name" value="PAC"/>
</dbReference>
<dbReference type="SUPFAM" id="SSF55874">
    <property type="entry name" value="ATPase domain of HSP90 chaperone/DNA topoisomerase II/histidine kinase"/>
    <property type="match status" value="1"/>
</dbReference>
<dbReference type="SUPFAM" id="SSF47226">
    <property type="entry name" value="Histidine-containing phosphotransfer domain, HPT domain"/>
    <property type="match status" value="1"/>
</dbReference>
<evidence type="ECO:0000259" key="21">
    <source>
        <dbReference type="PROSITE" id="PS50894"/>
    </source>
</evidence>
<feature type="modified residue" description="Phosphohistidine" evidence="16">
    <location>
        <position position="723"/>
    </location>
</feature>
<dbReference type="SUPFAM" id="SSF55785">
    <property type="entry name" value="PYP-like sensor domain (PAS domain)"/>
    <property type="match status" value="1"/>
</dbReference>
<keyword evidence="23" id="KW-1185">Reference proteome</keyword>
<feature type="domain" description="Response regulatory" evidence="19">
    <location>
        <begin position="533"/>
        <end position="650"/>
    </location>
</feature>
<keyword evidence="7" id="KW-0812">Transmembrane</keyword>
<evidence type="ECO:0000256" key="7">
    <source>
        <dbReference type="ARBA" id="ARBA00022692"/>
    </source>
</evidence>
<comment type="caution">
    <text evidence="22">The sequence shown here is derived from an EMBL/GenBank/DDBJ whole genome shotgun (WGS) entry which is preliminary data.</text>
</comment>
<dbReference type="InterPro" id="IPR035965">
    <property type="entry name" value="PAS-like_dom_sf"/>
</dbReference>
<keyword evidence="8" id="KW-0547">Nucleotide-binding</keyword>
<dbReference type="GO" id="GO:0000155">
    <property type="term" value="F:phosphorelay sensor kinase activity"/>
    <property type="evidence" value="ECO:0007669"/>
    <property type="project" value="InterPro"/>
</dbReference>
<name>A0A4R5AYQ1_9FLAO</name>
<dbReference type="EMBL" id="SMFM01000002">
    <property type="protein sequence ID" value="TDD76966.1"/>
    <property type="molecule type" value="Genomic_DNA"/>
</dbReference>
<evidence type="ECO:0000256" key="12">
    <source>
        <dbReference type="ARBA" id="ARBA00023012"/>
    </source>
</evidence>
<dbReference type="InterPro" id="IPR008207">
    <property type="entry name" value="Sig_transdc_His_kin_Hpt_dom"/>
</dbReference>
<evidence type="ECO:0000256" key="5">
    <source>
        <dbReference type="ARBA" id="ARBA00022553"/>
    </source>
</evidence>
<evidence type="ECO:0000313" key="22">
    <source>
        <dbReference type="EMBL" id="TDD76966.1"/>
    </source>
</evidence>
<evidence type="ECO:0000256" key="16">
    <source>
        <dbReference type="PROSITE-ProRule" id="PRU00110"/>
    </source>
</evidence>
<feature type="modified residue" description="4-aspartylphosphate" evidence="17">
    <location>
        <position position="582"/>
    </location>
</feature>
<dbReference type="InterPro" id="IPR011006">
    <property type="entry name" value="CheY-like_superfamily"/>
</dbReference>
<dbReference type="PROSITE" id="PS50894">
    <property type="entry name" value="HPT"/>
    <property type="match status" value="1"/>
</dbReference>
<organism evidence="22 23">
    <name type="scientific">Flavobacterium caseinilyticum</name>
    <dbReference type="NCBI Taxonomy" id="2541732"/>
    <lineage>
        <taxon>Bacteria</taxon>
        <taxon>Pseudomonadati</taxon>
        <taxon>Bacteroidota</taxon>
        <taxon>Flavobacteriia</taxon>
        <taxon>Flavobacteriales</taxon>
        <taxon>Flavobacteriaceae</taxon>
        <taxon>Flavobacterium</taxon>
    </lineage>
</organism>
<evidence type="ECO:0000259" key="20">
    <source>
        <dbReference type="PROSITE" id="PS50113"/>
    </source>
</evidence>
<gene>
    <name evidence="22" type="ORF">E0F89_05035</name>
</gene>
<keyword evidence="4" id="KW-1003">Cell membrane</keyword>
<evidence type="ECO:0000256" key="9">
    <source>
        <dbReference type="ARBA" id="ARBA00022777"/>
    </source>
</evidence>
<dbReference type="PROSITE" id="PS50109">
    <property type="entry name" value="HIS_KIN"/>
    <property type="match status" value="1"/>
</dbReference>
<dbReference type="Gene3D" id="3.30.450.20">
    <property type="entry name" value="PAS domain"/>
    <property type="match status" value="1"/>
</dbReference>
<dbReference type="Gene3D" id="1.10.287.130">
    <property type="match status" value="1"/>
</dbReference>
<dbReference type="Proteomes" id="UP000295278">
    <property type="component" value="Unassembled WGS sequence"/>
</dbReference>
<feature type="modified residue" description="4-aspartylphosphate" evidence="17">
    <location>
        <position position="57"/>
    </location>
</feature>
<dbReference type="CDD" id="cd17546">
    <property type="entry name" value="REC_hyHK_CKI1_RcsC-like"/>
    <property type="match status" value="1"/>
</dbReference>
<evidence type="ECO:0000256" key="15">
    <source>
        <dbReference type="ARBA" id="ARBA00068150"/>
    </source>
</evidence>
<dbReference type="Pfam" id="PF08447">
    <property type="entry name" value="PAS_3"/>
    <property type="match status" value="1"/>
</dbReference>
<feature type="domain" description="Histidine kinase" evidence="18">
    <location>
        <begin position="287"/>
        <end position="508"/>
    </location>
</feature>
<reference evidence="22 23" key="1">
    <citation type="submission" date="2019-03" db="EMBL/GenBank/DDBJ databases">
        <title>Flavobacterium AT-3-2 sp. nov., isolated from arctic soil.</title>
        <authorList>
            <person name="Chaudhary D.K."/>
        </authorList>
    </citation>
    <scope>NUCLEOTIDE SEQUENCE [LARGE SCALE GENOMIC DNA]</scope>
    <source>
        <strain evidence="22 23">AT-3-2</strain>
    </source>
</reference>
<dbReference type="CDD" id="cd00130">
    <property type="entry name" value="PAS"/>
    <property type="match status" value="1"/>
</dbReference>
<comment type="catalytic activity">
    <reaction evidence="1">
        <text>ATP + protein L-histidine = ADP + protein N-phospho-L-histidine.</text>
        <dbReference type="EC" id="2.7.13.3"/>
    </reaction>
</comment>
<dbReference type="Pfam" id="PF00512">
    <property type="entry name" value="HisKA"/>
    <property type="match status" value="1"/>
</dbReference>
<protein>
    <recommendedName>
        <fullName evidence="15">Sensory/regulatory protein RpfC</fullName>
        <ecNumber evidence="3">2.7.13.3</ecNumber>
    </recommendedName>
</protein>
<dbReference type="SMART" id="SM00387">
    <property type="entry name" value="HATPase_c"/>
    <property type="match status" value="1"/>
</dbReference>
<dbReference type="GO" id="GO:0005524">
    <property type="term" value="F:ATP binding"/>
    <property type="evidence" value="ECO:0007669"/>
    <property type="project" value="UniProtKB-KW"/>
</dbReference>
<dbReference type="Pfam" id="PF02518">
    <property type="entry name" value="HATPase_c"/>
    <property type="match status" value="1"/>
</dbReference>
<keyword evidence="13" id="KW-0472">Membrane</keyword>
<dbReference type="Pfam" id="PF00072">
    <property type="entry name" value="Response_reg"/>
    <property type="match status" value="2"/>
</dbReference>
<evidence type="ECO:0000256" key="13">
    <source>
        <dbReference type="ARBA" id="ARBA00023136"/>
    </source>
</evidence>
<evidence type="ECO:0000256" key="10">
    <source>
        <dbReference type="ARBA" id="ARBA00022840"/>
    </source>
</evidence>
<dbReference type="InterPro" id="IPR000700">
    <property type="entry name" value="PAS-assoc_C"/>
</dbReference>
<evidence type="ECO:0000256" key="17">
    <source>
        <dbReference type="PROSITE-ProRule" id="PRU00169"/>
    </source>
</evidence>
<dbReference type="PANTHER" id="PTHR45339:SF1">
    <property type="entry name" value="HYBRID SIGNAL TRANSDUCTION HISTIDINE KINASE J"/>
    <property type="match status" value="1"/>
</dbReference>
<evidence type="ECO:0000256" key="6">
    <source>
        <dbReference type="ARBA" id="ARBA00022679"/>
    </source>
</evidence>
<evidence type="ECO:0000256" key="14">
    <source>
        <dbReference type="ARBA" id="ARBA00064003"/>
    </source>
</evidence>
<dbReference type="InterPro" id="IPR000014">
    <property type="entry name" value="PAS"/>
</dbReference>
<evidence type="ECO:0000256" key="3">
    <source>
        <dbReference type="ARBA" id="ARBA00012438"/>
    </source>
</evidence>
<feature type="domain" description="HPt" evidence="21">
    <location>
        <begin position="684"/>
        <end position="778"/>
    </location>
</feature>
<dbReference type="SMART" id="SM00388">
    <property type="entry name" value="HisKA"/>
    <property type="match status" value="1"/>
</dbReference>
<dbReference type="InterPro" id="IPR004358">
    <property type="entry name" value="Sig_transdc_His_kin-like_C"/>
</dbReference>
<dbReference type="SMART" id="SM00086">
    <property type="entry name" value="PAC"/>
    <property type="match status" value="1"/>
</dbReference>
<dbReference type="SMART" id="SM00448">
    <property type="entry name" value="REC"/>
    <property type="match status" value="2"/>
</dbReference>
<evidence type="ECO:0000259" key="19">
    <source>
        <dbReference type="PROSITE" id="PS50110"/>
    </source>
</evidence>
<keyword evidence="10" id="KW-0067">ATP-binding</keyword>
<keyword evidence="9" id="KW-0418">Kinase</keyword>
<dbReference type="Gene3D" id="3.30.565.10">
    <property type="entry name" value="Histidine kinase-like ATPase, C-terminal domain"/>
    <property type="match status" value="1"/>
</dbReference>
<evidence type="ECO:0000256" key="11">
    <source>
        <dbReference type="ARBA" id="ARBA00022989"/>
    </source>
</evidence>
<dbReference type="InterPro" id="IPR003661">
    <property type="entry name" value="HisK_dim/P_dom"/>
</dbReference>
<dbReference type="SUPFAM" id="SSF47384">
    <property type="entry name" value="Homodimeric domain of signal transducing histidine kinase"/>
    <property type="match status" value="1"/>
</dbReference>
<evidence type="ECO:0000256" key="2">
    <source>
        <dbReference type="ARBA" id="ARBA00004651"/>
    </source>
</evidence>
<dbReference type="InterPro" id="IPR013655">
    <property type="entry name" value="PAS_fold_3"/>
</dbReference>
<dbReference type="FunFam" id="1.10.287.130:FF:000002">
    <property type="entry name" value="Two-component osmosensing histidine kinase"/>
    <property type="match status" value="1"/>
</dbReference>
<dbReference type="PROSITE" id="PS50113">
    <property type="entry name" value="PAC"/>
    <property type="match status" value="1"/>
</dbReference>
<evidence type="ECO:0000259" key="18">
    <source>
        <dbReference type="PROSITE" id="PS50109"/>
    </source>
</evidence>
<dbReference type="InterPro" id="IPR001789">
    <property type="entry name" value="Sig_transdc_resp-reg_receiver"/>
</dbReference>
<dbReference type="InterPro" id="IPR005467">
    <property type="entry name" value="His_kinase_dom"/>
</dbReference>
<feature type="domain" description="Response regulatory" evidence="19">
    <location>
        <begin position="6"/>
        <end position="122"/>
    </location>
</feature>
<dbReference type="FunFam" id="3.30.565.10:FF:000010">
    <property type="entry name" value="Sensor histidine kinase RcsC"/>
    <property type="match status" value="1"/>
</dbReference>
<dbReference type="CDD" id="cd00156">
    <property type="entry name" value="REC"/>
    <property type="match status" value="1"/>
</dbReference>
<keyword evidence="5 17" id="KW-0597">Phosphoprotein</keyword>
<dbReference type="RefSeq" id="WP_131908762.1">
    <property type="nucleotide sequence ID" value="NZ_SMFM01000002.1"/>
</dbReference>
<evidence type="ECO:0000256" key="8">
    <source>
        <dbReference type="ARBA" id="ARBA00022741"/>
    </source>
</evidence>
<dbReference type="InterPro" id="IPR036097">
    <property type="entry name" value="HisK_dim/P_sf"/>
</dbReference>
<evidence type="ECO:0000256" key="4">
    <source>
        <dbReference type="ARBA" id="ARBA00022475"/>
    </source>
</evidence>
<keyword evidence="12" id="KW-0902">Two-component regulatory system</keyword>
<dbReference type="OrthoDB" id="9811889at2"/>
<dbReference type="PRINTS" id="PR00344">
    <property type="entry name" value="BCTRLSENSOR"/>
</dbReference>
<dbReference type="InterPro" id="IPR036890">
    <property type="entry name" value="HATPase_C_sf"/>
</dbReference>
<evidence type="ECO:0000313" key="23">
    <source>
        <dbReference type="Proteomes" id="UP000295278"/>
    </source>
</evidence>
<comment type="subcellular location">
    <subcellularLocation>
        <location evidence="2">Cell membrane</location>
        <topology evidence="2">Multi-pass membrane protein</topology>
    </subcellularLocation>
</comment>
<proteinExistence type="predicted"/>
<dbReference type="SUPFAM" id="SSF52172">
    <property type="entry name" value="CheY-like"/>
    <property type="match status" value="2"/>
</dbReference>
<dbReference type="Gene3D" id="1.20.120.160">
    <property type="entry name" value="HPT domain"/>
    <property type="match status" value="1"/>
</dbReference>
<dbReference type="AlphaFoldDB" id="A0A4R5AYQ1"/>